<dbReference type="Pfam" id="PF00096">
    <property type="entry name" value="zf-C2H2"/>
    <property type="match status" value="1"/>
</dbReference>
<proteinExistence type="predicted"/>
<keyword evidence="2" id="KW-0479">Metal-binding</keyword>
<dbReference type="EMBL" id="JAHLQT010034478">
    <property type="protein sequence ID" value="KAG7158811.1"/>
    <property type="molecule type" value="Genomic_DNA"/>
</dbReference>
<dbReference type="PROSITE" id="PS00028">
    <property type="entry name" value="ZINC_FINGER_C2H2_1"/>
    <property type="match status" value="1"/>
</dbReference>
<gene>
    <name evidence="6" type="primary">br-L3</name>
    <name evidence="6" type="ORF">Hamer_G011493</name>
</gene>
<keyword evidence="7" id="KW-1185">Reference proteome</keyword>
<keyword evidence="2" id="KW-0863">Zinc-finger</keyword>
<feature type="region of interest" description="Disordered" evidence="3">
    <location>
        <begin position="1"/>
        <end position="21"/>
    </location>
</feature>
<dbReference type="CDD" id="cd18315">
    <property type="entry name" value="BTB_POZ_BAB-like"/>
    <property type="match status" value="1"/>
</dbReference>
<feature type="region of interest" description="Disordered" evidence="3">
    <location>
        <begin position="147"/>
        <end position="214"/>
    </location>
</feature>
<dbReference type="InterPro" id="IPR013087">
    <property type="entry name" value="Znf_C2H2_type"/>
</dbReference>
<dbReference type="FunFam" id="3.30.160.60:FF:000448">
    <property type="entry name" value="RE1-silencing transcription factor A"/>
    <property type="match status" value="1"/>
</dbReference>
<feature type="domain" description="BTB" evidence="4">
    <location>
        <begin position="53"/>
        <end position="118"/>
    </location>
</feature>
<dbReference type="PANTHER" id="PTHR23110:SF93">
    <property type="entry name" value="ZINC FINGER AND BTB DOMAIN-CONTAINING PROTEIN 14-LIKE PROTEIN"/>
    <property type="match status" value="1"/>
</dbReference>
<evidence type="ECO:0000256" key="2">
    <source>
        <dbReference type="PROSITE-ProRule" id="PRU00042"/>
    </source>
</evidence>
<sequence>MDPRQGSYKGKGKKPLGTRPGRMDSELLALQWMEHSRIFSQAIGGLRGKAAYTDATLACEGRFFPVHKFVLSTCSEYFNAIFEWTPCVNPVVVLNNISCKELEALLDFMYIGEVNVRETQIPGVMHAAECLRIRGLTMVDDEGFKTQLSARAPSDDGPAKKKRRQDVRKSVATTSKIHLPPPMNPPPHSTSHVQRPQPPASAPQLSTEPNLPPITESREHVSLTQHKPQLQQIQLQQHTSPIQNSTLPQPPHTPQHGHMSVTQNHQDQTSPTQLLHPPHPTSPTDLSTHGQAQEVTLSQSLTPIEKVIQAVKLEHALESQAGDGAVGIPELLDSFVDIRPLYDAKAAQGEEIATFHSAEANDNLYDFTEEFPETSASSHSEVQFQRGQANTSSLVKIERASTGDEGPYKCHYCSKVCQKKENLNRHMRTHTKEPYVCSECDFTSNSYKSFLDHKKVEHTKIHKCSFCTFTSQRHDNVKRHMLGHTGEKPHKCPHCDFRAKRHQYLHKHIKNIHKKK</sequence>
<dbReference type="PROSITE" id="PS50157">
    <property type="entry name" value="ZINC_FINGER_C2H2_2"/>
    <property type="match status" value="2"/>
</dbReference>
<dbReference type="OrthoDB" id="2687452at2759"/>
<keyword evidence="2" id="KW-0862">Zinc</keyword>
<organism evidence="6 7">
    <name type="scientific">Homarus americanus</name>
    <name type="common">American lobster</name>
    <dbReference type="NCBI Taxonomy" id="6706"/>
    <lineage>
        <taxon>Eukaryota</taxon>
        <taxon>Metazoa</taxon>
        <taxon>Ecdysozoa</taxon>
        <taxon>Arthropoda</taxon>
        <taxon>Crustacea</taxon>
        <taxon>Multicrustacea</taxon>
        <taxon>Malacostraca</taxon>
        <taxon>Eumalacostraca</taxon>
        <taxon>Eucarida</taxon>
        <taxon>Decapoda</taxon>
        <taxon>Pleocyemata</taxon>
        <taxon>Astacidea</taxon>
        <taxon>Nephropoidea</taxon>
        <taxon>Nephropidae</taxon>
        <taxon>Homarus</taxon>
    </lineage>
</organism>
<dbReference type="GO" id="GO:0005634">
    <property type="term" value="C:nucleus"/>
    <property type="evidence" value="ECO:0007669"/>
    <property type="project" value="TreeGrafter"/>
</dbReference>
<feature type="compositionally biased region" description="Polar residues" evidence="3">
    <location>
        <begin position="260"/>
        <end position="273"/>
    </location>
</feature>
<dbReference type="GO" id="GO:0006357">
    <property type="term" value="P:regulation of transcription by RNA polymerase II"/>
    <property type="evidence" value="ECO:0007669"/>
    <property type="project" value="TreeGrafter"/>
</dbReference>
<evidence type="ECO:0000256" key="1">
    <source>
        <dbReference type="ARBA" id="ARBA00023242"/>
    </source>
</evidence>
<evidence type="ECO:0000256" key="3">
    <source>
        <dbReference type="SAM" id="MobiDB-lite"/>
    </source>
</evidence>
<name>A0A8J5MPA6_HOMAM</name>
<dbReference type="InterPro" id="IPR000210">
    <property type="entry name" value="BTB/POZ_dom"/>
</dbReference>
<dbReference type="PANTHER" id="PTHR23110">
    <property type="entry name" value="BTB DOMAIN TRANSCRIPTION FACTOR"/>
    <property type="match status" value="1"/>
</dbReference>
<comment type="caution">
    <text evidence="6">The sequence shown here is derived from an EMBL/GenBank/DDBJ whole genome shotgun (WGS) entry which is preliminary data.</text>
</comment>
<evidence type="ECO:0000259" key="4">
    <source>
        <dbReference type="PROSITE" id="PS50097"/>
    </source>
</evidence>
<dbReference type="SMART" id="SM00225">
    <property type="entry name" value="BTB"/>
    <property type="match status" value="1"/>
</dbReference>
<dbReference type="GO" id="GO:0008270">
    <property type="term" value="F:zinc ion binding"/>
    <property type="evidence" value="ECO:0007669"/>
    <property type="project" value="UniProtKB-KW"/>
</dbReference>
<dbReference type="PROSITE" id="PS50097">
    <property type="entry name" value="BTB"/>
    <property type="match status" value="1"/>
</dbReference>
<feature type="compositionally biased region" description="Pro residues" evidence="3">
    <location>
        <begin position="179"/>
        <end position="188"/>
    </location>
</feature>
<dbReference type="AlphaFoldDB" id="A0A8J5MPA6"/>
<feature type="domain" description="C2H2-type" evidence="5">
    <location>
        <begin position="408"/>
        <end position="435"/>
    </location>
</feature>
<feature type="compositionally biased region" description="Polar residues" evidence="3">
    <location>
        <begin position="282"/>
        <end position="298"/>
    </location>
</feature>
<feature type="region of interest" description="Disordered" evidence="3">
    <location>
        <begin position="242"/>
        <end position="298"/>
    </location>
</feature>
<dbReference type="InterPro" id="IPR051095">
    <property type="entry name" value="Dros_DevTransReg"/>
</dbReference>
<dbReference type="GO" id="GO:0048468">
    <property type="term" value="P:cell development"/>
    <property type="evidence" value="ECO:0007669"/>
    <property type="project" value="UniProtKB-ARBA"/>
</dbReference>
<feature type="domain" description="C2H2-type" evidence="5">
    <location>
        <begin position="462"/>
        <end position="489"/>
    </location>
</feature>
<keyword evidence="1" id="KW-0539">Nucleus</keyword>
<dbReference type="GO" id="GO:0003006">
    <property type="term" value="P:developmental process involved in reproduction"/>
    <property type="evidence" value="ECO:0007669"/>
    <property type="project" value="UniProtKB-ARBA"/>
</dbReference>
<dbReference type="Pfam" id="PF00651">
    <property type="entry name" value="BTB"/>
    <property type="match status" value="1"/>
</dbReference>
<protein>
    <submittedName>
        <fullName evidence="6">Broad-complex core protein-like 3</fullName>
    </submittedName>
</protein>
<evidence type="ECO:0000259" key="5">
    <source>
        <dbReference type="PROSITE" id="PS50157"/>
    </source>
</evidence>
<dbReference type="Proteomes" id="UP000747542">
    <property type="component" value="Unassembled WGS sequence"/>
</dbReference>
<reference evidence="6" key="1">
    <citation type="journal article" date="2021" name="Sci. Adv.">
        <title>The American lobster genome reveals insights on longevity, neural, and immune adaptations.</title>
        <authorList>
            <person name="Polinski J.M."/>
            <person name="Zimin A.V."/>
            <person name="Clark K.F."/>
            <person name="Kohn A.B."/>
            <person name="Sadowski N."/>
            <person name="Timp W."/>
            <person name="Ptitsyn A."/>
            <person name="Khanna P."/>
            <person name="Romanova D.Y."/>
            <person name="Williams P."/>
            <person name="Greenwood S.J."/>
            <person name="Moroz L.L."/>
            <person name="Walt D.R."/>
            <person name="Bodnar A.G."/>
        </authorList>
    </citation>
    <scope>NUCLEOTIDE SEQUENCE</scope>
    <source>
        <strain evidence="6">GMGI-L3</strain>
    </source>
</reference>
<dbReference type="GO" id="GO:0048513">
    <property type="term" value="P:animal organ development"/>
    <property type="evidence" value="ECO:0007669"/>
    <property type="project" value="UniProtKB-ARBA"/>
</dbReference>
<dbReference type="SMART" id="SM00355">
    <property type="entry name" value="ZnF_C2H2"/>
    <property type="match status" value="4"/>
</dbReference>
<evidence type="ECO:0000313" key="6">
    <source>
        <dbReference type="EMBL" id="KAG7158811.1"/>
    </source>
</evidence>
<accession>A0A8J5MPA6</accession>
<evidence type="ECO:0000313" key="7">
    <source>
        <dbReference type="Proteomes" id="UP000747542"/>
    </source>
</evidence>